<evidence type="ECO:0000256" key="5">
    <source>
        <dbReference type="SAM" id="MobiDB-lite"/>
    </source>
</evidence>
<accession>A0A672HEV5</accession>
<feature type="region of interest" description="Disordered" evidence="5">
    <location>
        <begin position="299"/>
        <end position="364"/>
    </location>
</feature>
<dbReference type="GeneID" id="115392421"/>
<dbReference type="GO" id="GO:0005814">
    <property type="term" value="C:centriole"/>
    <property type="evidence" value="ECO:0007669"/>
    <property type="project" value="TreeGrafter"/>
</dbReference>
<evidence type="ECO:0000256" key="1">
    <source>
        <dbReference type="ARBA" id="ARBA00022574"/>
    </source>
</evidence>
<organism evidence="6 7">
    <name type="scientific">Salarias fasciatus</name>
    <name type="common">Jewelled blenny</name>
    <name type="synonym">Blennius fasciatus</name>
    <dbReference type="NCBI Taxonomy" id="181472"/>
    <lineage>
        <taxon>Eukaryota</taxon>
        <taxon>Metazoa</taxon>
        <taxon>Chordata</taxon>
        <taxon>Craniata</taxon>
        <taxon>Vertebrata</taxon>
        <taxon>Euteleostomi</taxon>
        <taxon>Actinopterygii</taxon>
        <taxon>Neopterygii</taxon>
        <taxon>Teleostei</taxon>
        <taxon>Neoteleostei</taxon>
        <taxon>Acanthomorphata</taxon>
        <taxon>Ovalentaria</taxon>
        <taxon>Blenniimorphae</taxon>
        <taxon>Blenniiformes</taxon>
        <taxon>Blennioidei</taxon>
        <taxon>Blenniidae</taxon>
        <taxon>Salariinae</taxon>
        <taxon>Salarias</taxon>
    </lineage>
</organism>
<evidence type="ECO:0000313" key="7">
    <source>
        <dbReference type="Proteomes" id="UP000472267"/>
    </source>
</evidence>
<dbReference type="OMA" id="GTMVLWD"/>
<reference evidence="6" key="2">
    <citation type="submission" date="2025-08" db="UniProtKB">
        <authorList>
            <consortium name="Ensembl"/>
        </authorList>
    </citation>
    <scope>IDENTIFICATION</scope>
</reference>
<dbReference type="RefSeq" id="XP_029952881.1">
    <property type="nucleotide sequence ID" value="XM_030097021.1"/>
</dbReference>
<evidence type="ECO:0000313" key="6">
    <source>
        <dbReference type="Ensembl" id="ENSSFAP00005027602.1"/>
    </source>
</evidence>
<dbReference type="PROSITE" id="PS00678">
    <property type="entry name" value="WD_REPEATS_1"/>
    <property type="match status" value="1"/>
</dbReference>
<dbReference type="GO" id="GO:0000922">
    <property type="term" value="C:spindle pole"/>
    <property type="evidence" value="ECO:0007669"/>
    <property type="project" value="TreeGrafter"/>
</dbReference>
<sequence length="670" mass="71374">MEEVTRLVSTGDSVKVWDSVSMTQLEQFNPHSSSHPVARACWSSNNQYLVTASSGGDKLVLSSLKSSPVPVVELAEGKHQTCVCLSSTSQFVVSGGLDHCVNIWDLKTKRLLRSLKDHTDDVTCVTFNANDSCLASSSMRGDVVLHSMTTHLSSKPLALADTTSVQDVRFSAVKRSMLGSCSTSGTVVLWDSNTQKALHAFESSHKAPSCSLAFSPTSDLLVVSVGLDKRVLFYDTASRIVLRSIRVDSPLTALDFTPDGTGLVVGGTQGSIYQYDLRNSSTPTKVTLAHKTSVTCLRFQNGARHKSGKPAPTKISSIKRSSSKPPSSQSEPPRSPGPAPNRPATSTGGAGTEAPSRQAEGQPGAELPVAMEKFGQVGRSSLDMFSPVRKDLASDSGDATVNVYRQLSLTPDSAPSLLIGPDPRAPSGDTPVGRAHVTGVASGPRDTEGQQLTGRGSLDIFSPLRDDVFSRTPLGTPLTAGRSFTPTPAFPSPLTIKEEEAVGAKDATDSGKSDRASSSGQEDGETPPPTAQQTNHSQPAPPIFTPEAGPRRANGVPAQEAPPTASAGPSVTAAVSSTLSNVAGAAEQGAAAPMTPLQIHFIQNMIHETLEEFRDECHKDVINLQVEMIRQFYIQLREIHGLLEKYSVNESLVEEIERLREENRQLRANY</sequence>
<feature type="compositionally biased region" description="Basic and acidic residues" evidence="5">
    <location>
        <begin position="496"/>
        <end position="515"/>
    </location>
</feature>
<feature type="region of interest" description="Disordered" evidence="5">
    <location>
        <begin position="410"/>
        <end position="572"/>
    </location>
</feature>
<dbReference type="Ensembl" id="ENSSFAT00005028653.1">
    <property type="protein sequence ID" value="ENSSFAP00005027602.1"/>
    <property type="gene ID" value="ENSSFAG00005014094.1"/>
</dbReference>
<keyword evidence="4" id="KW-0175">Coiled coil</keyword>
<dbReference type="CTD" id="121441"/>
<keyword evidence="1 3" id="KW-0853">WD repeat</keyword>
<dbReference type="AlphaFoldDB" id="A0A672HEV5"/>
<dbReference type="PANTHER" id="PTHR44414:SF1">
    <property type="entry name" value="PROTEIN NEDD1"/>
    <property type="match status" value="1"/>
</dbReference>
<dbReference type="SMART" id="SM00320">
    <property type="entry name" value="WD40"/>
    <property type="match status" value="6"/>
</dbReference>
<protein>
    <submittedName>
        <fullName evidence="6">Uncharacterized protein</fullName>
    </submittedName>
</protein>
<evidence type="ECO:0000256" key="3">
    <source>
        <dbReference type="PROSITE-ProRule" id="PRU00221"/>
    </source>
</evidence>
<dbReference type="GO" id="GO:0005813">
    <property type="term" value="C:centrosome"/>
    <property type="evidence" value="ECO:0007669"/>
    <property type="project" value="TreeGrafter"/>
</dbReference>
<feature type="coiled-coil region" evidence="4">
    <location>
        <begin position="642"/>
        <end position="669"/>
    </location>
</feature>
<dbReference type="Proteomes" id="UP000472267">
    <property type="component" value="Chromosome 7"/>
</dbReference>
<dbReference type="InParanoid" id="A0A672HEV5"/>
<dbReference type="InterPro" id="IPR001680">
    <property type="entry name" value="WD40_rpt"/>
</dbReference>
<dbReference type="GO" id="GO:0036064">
    <property type="term" value="C:ciliary basal body"/>
    <property type="evidence" value="ECO:0007669"/>
    <property type="project" value="TreeGrafter"/>
</dbReference>
<dbReference type="InterPro" id="IPR015943">
    <property type="entry name" value="WD40/YVTN_repeat-like_dom_sf"/>
</dbReference>
<reference evidence="6" key="3">
    <citation type="submission" date="2025-09" db="UniProtKB">
        <authorList>
            <consortium name="Ensembl"/>
        </authorList>
    </citation>
    <scope>IDENTIFICATION</scope>
</reference>
<dbReference type="InterPro" id="IPR052818">
    <property type="entry name" value="NEDD1_Spindle_Assembly"/>
</dbReference>
<dbReference type="InterPro" id="IPR036322">
    <property type="entry name" value="WD40_repeat_dom_sf"/>
</dbReference>
<dbReference type="PROSITE" id="PS50082">
    <property type="entry name" value="WD_REPEATS_2"/>
    <property type="match status" value="1"/>
</dbReference>
<keyword evidence="2" id="KW-0677">Repeat</keyword>
<feature type="repeat" description="WD" evidence="3">
    <location>
        <begin position="81"/>
        <end position="114"/>
    </location>
</feature>
<proteinExistence type="predicted"/>
<dbReference type="Pfam" id="PF00400">
    <property type="entry name" value="WD40"/>
    <property type="match status" value="4"/>
</dbReference>
<name>A0A672HEV5_SALFA</name>
<evidence type="ECO:0000256" key="4">
    <source>
        <dbReference type="SAM" id="Coils"/>
    </source>
</evidence>
<keyword evidence="7" id="KW-1185">Reference proteome</keyword>
<feature type="compositionally biased region" description="Low complexity" evidence="5">
    <location>
        <begin position="312"/>
        <end position="332"/>
    </location>
</feature>
<dbReference type="GO" id="GO:0007020">
    <property type="term" value="P:microtubule nucleation"/>
    <property type="evidence" value="ECO:0007669"/>
    <property type="project" value="TreeGrafter"/>
</dbReference>
<dbReference type="GO" id="GO:0005737">
    <property type="term" value="C:cytoplasm"/>
    <property type="evidence" value="ECO:0007669"/>
    <property type="project" value="TreeGrafter"/>
</dbReference>
<dbReference type="Gene3D" id="2.130.10.10">
    <property type="entry name" value="YVTN repeat-like/Quinoprotein amine dehydrogenase"/>
    <property type="match status" value="2"/>
</dbReference>
<dbReference type="InterPro" id="IPR019775">
    <property type="entry name" value="WD40_repeat_CS"/>
</dbReference>
<dbReference type="PANTHER" id="PTHR44414">
    <property type="entry name" value="PROTEIN NEDD1"/>
    <property type="match status" value="1"/>
</dbReference>
<dbReference type="FunCoup" id="A0A672HEV5">
    <property type="interactions" value="360"/>
</dbReference>
<evidence type="ECO:0000256" key="2">
    <source>
        <dbReference type="ARBA" id="ARBA00022737"/>
    </source>
</evidence>
<dbReference type="GO" id="GO:0000278">
    <property type="term" value="P:mitotic cell cycle"/>
    <property type="evidence" value="ECO:0007669"/>
    <property type="project" value="TreeGrafter"/>
</dbReference>
<reference evidence="6" key="1">
    <citation type="submission" date="2019-06" db="EMBL/GenBank/DDBJ databases">
        <authorList>
            <consortium name="Wellcome Sanger Institute Data Sharing"/>
        </authorList>
    </citation>
    <scope>NUCLEOTIDE SEQUENCE [LARGE SCALE GENOMIC DNA]</scope>
</reference>
<dbReference type="CDD" id="cd00200">
    <property type="entry name" value="WD40"/>
    <property type="match status" value="1"/>
</dbReference>
<dbReference type="SUPFAM" id="SSF50978">
    <property type="entry name" value="WD40 repeat-like"/>
    <property type="match status" value="1"/>
</dbReference>
<dbReference type="GO" id="GO:0043015">
    <property type="term" value="F:gamma-tubulin binding"/>
    <property type="evidence" value="ECO:0007669"/>
    <property type="project" value="TreeGrafter"/>
</dbReference>
<gene>
    <name evidence="6" type="primary">nedd1</name>
</gene>